<dbReference type="EMBL" id="QZDT01000042">
    <property type="protein sequence ID" value="NBJ94533.1"/>
    <property type="molecule type" value="Genomic_DNA"/>
</dbReference>
<dbReference type="Proteomes" id="UP001154420">
    <property type="component" value="Unassembled WGS sequence"/>
</dbReference>
<name>A0A9X5BIR6_9FIRM</name>
<evidence type="ECO:0000313" key="4">
    <source>
        <dbReference type="EMBL" id="NBJ94533.1"/>
    </source>
</evidence>
<dbReference type="SMART" id="SM00530">
    <property type="entry name" value="HTH_XRE"/>
    <property type="match status" value="1"/>
</dbReference>
<dbReference type="GO" id="GO:0003677">
    <property type="term" value="F:DNA binding"/>
    <property type="evidence" value="ECO:0007669"/>
    <property type="project" value="UniProtKB-KW"/>
</dbReference>
<keyword evidence="1" id="KW-0238">DNA-binding</keyword>
<dbReference type="CDD" id="cd00093">
    <property type="entry name" value="HTH_XRE"/>
    <property type="match status" value="1"/>
</dbReference>
<evidence type="ECO:0000313" key="5">
    <source>
        <dbReference type="Proteomes" id="UP001154420"/>
    </source>
</evidence>
<accession>A0A9X5BIR6</accession>
<dbReference type="PANTHER" id="PTHR46558:SF11">
    <property type="entry name" value="HTH-TYPE TRANSCRIPTIONAL REGULATOR XRE"/>
    <property type="match status" value="1"/>
</dbReference>
<organism evidence="4 5">
    <name type="scientific">Parablautia muri</name>
    <dbReference type="NCBI Taxonomy" id="2320879"/>
    <lineage>
        <taxon>Bacteria</taxon>
        <taxon>Bacillati</taxon>
        <taxon>Bacillota</taxon>
        <taxon>Clostridia</taxon>
        <taxon>Lachnospirales</taxon>
        <taxon>Lachnospiraceae</taxon>
        <taxon>Parablautia</taxon>
    </lineage>
</organism>
<dbReference type="PANTHER" id="PTHR46558">
    <property type="entry name" value="TRACRIPTIONAL REGULATORY PROTEIN-RELATED-RELATED"/>
    <property type="match status" value="1"/>
</dbReference>
<feature type="transmembrane region" description="Helical" evidence="2">
    <location>
        <begin position="167"/>
        <end position="192"/>
    </location>
</feature>
<proteinExistence type="predicted"/>
<dbReference type="Pfam" id="PF01381">
    <property type="entry name" value="HTH_3"/>
    <property type="match status" value="1"/>
</dbReference>
<dbReference type="InterPro" id="IPR010982">
    <property type="entry name" value="Lambda_DNA-bd_dom_sf"/>
</dbReference>
<dbReference type="InterPro" id="IPR001387">
    <property type="entry name" value="Cro/C1-type_HTH"/>
</dbReference>
<evidence type="ECO:0000256" key="2">
    <source>
        <dbReference type="SAM" id="Phobius"/>
    </source>
</evidence>
<dbReference type="RefSeq" id="WP_160561551.1">
    <property type="nucleotide sequence ID" value="NZ_QZDT01000042.1"/>
</dbReference>
<feature type="domain" description="HTH cro/C1-type" evidence="3">
    <location>
        <begin position="10"/>
        <end position="64"/>
    </location>
</feature>
<protein>
    <submittedName>
        <fullName evidence="4">XRE family transcriptional regulator</fullName>
    </submittedName>
</protein>
<dbReference type="OrthoDB" id="9813152at2"/>
<feature type="transmembrane region" description="Helical" evidence="2">
    <location>
        <begin position="102"/>
        <end position="119"/>
    </location>
</feature>
<keyword evidence="2" id="KW-0812">Transmembrane</keyword>
<keyword evidence="2" id="KW-0472">Membrane</keyword>
<gene>
    <name evidence="4" type="ORF">D5281_18600</name>
</gene>
<evidence type="ECO:0000256" key="1">
    <source>
        <dbReference type="ARBA" id="ARBA00023125"/>
    </source>
</evidence>
<keyword evidence="5" id="KW-1185">Reference proteome</keyword>
<dbReference type="Gene3D" id="1.10.260.40">
    <property type="entry name" value="lambda repressor-like DNA-binding domains"/>
    <property type="match status" value="1"/>
</dbReference>
<dbReference type="SUPFAM" id="SSF47413">
    <property type="entry name" value="lambda repressor-like DNA-binding domains"/>
    <property type="match status" value="1"/>
</dbReference>
<dbReference type="AlphaFoldDB" id="A0A9X5BIR6"/>
<keyword evidence="2" id="KW-1133">Transmembrane helix</keyword>
<dbReference type="PROSITE" id="PS50943">
    <property type="entry name" value="HTH_CROC1"/>
    <property type="match status" value="1"/>
</dbReference>
<reference evidence="4" key="1">
    <citation type="submission" date="2018-09" db="EMBL/GenBank/DDBJ databases">
        <title>Murine metabolic-syndrome-specific gut microbial biobank.</title>
        <authorList>
            <person name="Liu C."/>
        </authorList>
    </citation>
    <scope>NUCLEOTIDE SEQUENCE</scope>
    <source>
        <strain evidence="4">D42-62</strain>
    </source>
</reference>
<evidence type="ECO:0000259" key="3">
    <source>
        <dbReference type="PROSITE" id="PS50943"/>
    </source>
</evidence>
<feature type="transmembrane region" description="Helical" evidence="2">
    <location>
        <begin position="131"/>
        <end position="155"/>
    </location>
</feature>
<comment type="caution">
    <text evidence="4">The sequence shown here is derived from an EMBL/GenBank/DDBJ whole genome shotgun (WGS) entry which is preliminary data.</text>
</comment>
<sequence>MDAKIFGAFIAECRKGKNMTQADLAIKLNVTDKAVSRWERGIGFPDINTIEPLASALEISVLELMKSERIVSNEVTKEEATGIIADTISVAKLQRKQERRNALFILGITAVIVIMLLFFDSMQWQLDTLIFTSVGVVFPLFCVLGLIALLGNAIWRKAMGKSYGQTVVMALALLFFLIIIMGLFFLVGALGISSVPN</sequence>